<feature type="compositionally biased region" description="Basic and acidic residues" evidence="1">
    <location>
        <begin position="29"/>
        <end position="46"/>
    </location>
</feature>
<dbReference type="Gramene" id="TuG1812G0300004335.01.T01">
    <property type="protein sequence ID" value="TuG1812G0300004335.01.T01"/>
    <property type="gene ID" value="TuG1812G0300004335.01"/>
</dbReference>
<organism evidence="2 3">
    <name type="scientific">Triticum urartu</name>
    <name type="common">Red wild einkorn</name>
    <name type="synonym">Crithodium urartu</name>
    <dbReference type="NCBI Taxonomy" id="4572"/>
    <lineage>
        <taxon>Eukaryota</taxon>
        <taxon>Viridiplantae</taxon>
        <taxon>Streptophyta</taxon>
        <taxon>Embryophyta</taxon>
        <taxon>Tracheophyta</taxon>
        <taxon>Spermatophyta</taxon>
        <taxon>Magnoliopsida</taxon>
        <taxon>Liliopsida</taxon>
        <taxon>Poales</taxon>
        <taxon>Poaceae</taxon>
        <taxon>BOP clade</taxon>
        <taxon>Pooideae</taxon>
        <taxon>Triticodae</taxon>
        <taxon>Triticeae</taxon>
        <taxon>Triticinae</taxon>
        <taxon>Triticum</taxon>
    </lineage>
</organism>
<name>A0A8R7PVU4_TRIUA</name>
<dbReference type="EnsemblPlants" id="TuG1812G0300004335.01.T01">
    <property type="protein sequence ID" value="TuG1812G0300004335.01.T01"/>
    <property type="gene ID" value="TuG1812G0300004335.01"/>
</dbReference>
<reference evidence="3" key="1">
    <citation type="journal article" date="2013" name="Nature">
        <title>Draft genome of the wheat A-genome progenitor Triticum urartu.</title>
        <authorList>
            <person name="Ling H.Q."/>
            <person name="Zhao S."/>
            <person name="Liu D."/>
            <person name="Wang J."/>
            <person name="Sun H."/>
            <person name="Zhang C."/>
            <person name="Fan H."/>
            <person name="Li D."/>
            <person name="Dong L."/>
            <person name="Tao Y."/>
            <person name="Gao C."/>
            <person name="Wu H."/>
            <person name="Li Y."/>
            <person name="Cui Y."/>
            <person name="Guo X."/>
            <person name="Zheng S."/>
            <person name="Wang B."/>
            <person name="Yu K."/>
            <person name="Liang Q."/>
            <person name="Yang W."/>
            <person name="Lou X."/>
            <person name="Chen J."/>
            <person name="Feng M."/>
            <person name="Jian J."/>
            <person name="Zhang X."/>
            <person name="Luo G."/>
            <person name="Jiang Y."/>
            <person name="Liu J."/>
            <person name="Wang Z."/>
            <person name="Sha Y."/>
            <person name="Zhang B."/>
            <person name="Wu H."/>
            <person name="Tang D."/>
            <person name="Shen Q."/>
            <person name="Xue P."/>
            <person name="Zou S."/>
            <person name="Wang X."/>
            <person name="Liu X."/>
            <person name="Wang F."/>
            <person name="Yang Y."/>
            <person name="An X."/>
            <person name="Dong Z."/>
            <person name="Zhang K."/>
            <person name="Zhang X."/>
            <person name="Luo M.C."/>
            <person name="Dvorak J."/>
            <person name="Tong Y."/>
            <person name="Wang J."/>
            <person name="Yang H."/>
            <person name="Li Z."/>
            <person name="Wang D."/>
            <person name="Zhang A."/>
            <person name="Wang J."/>
        </authorList>
    </citation>
    <scope>NUCLEOTIDE SEQUENCE</scope>
    <source>
        <strain evidence="3">cv. G1812</strain>
    </source>
</reference>
<protein>
    <submittedName>
        <fullName evidence="2">Uncharacterized protein</fullName>
    </submittedName>
</protein>
<reference evidence="2" key="3">
    <citation type="submission" date="2022-06" db="UniProtKB">
        <authorList>
            <consortium name="EnsemblPlants"/>
        </authorList>
    </citation>
    <scope>IDENTIFICATION</scope>
</reference>
<evidence type="ECO:0000313" key="2">
    <source>
        <dbReference type="EnsemblPlants" id="TuG1812G0300004335.01.T01"/>
    </source>
</evidence>
<proteinExistence type="predicted"/>
<sequence length="94" mass="10647">MTGLSNLVMPPRKVREMHPRARRAMIRTQKKDQDREAKKAEGEATKNGKAAVAAYVTFRCAWTMERPMICANGSTRCIFWMMVPLIPLTCSLSC</sequence>
<dbReference type="Proteomes" id="UP000015106">
    <property type="component" value="Chromosome 3"/>
</dbReference>
<dbReference type="AlphaFoldDB" id="A0A8R7PVU4"/>
<keyword evidence="3" id="KW-1185">Reference proteome</keyword>
<accession>A0A8R7PVU4</accession>
<feature type="region of interest" description="Disordered" evidence="1">
    <location>
        <begin position="25"/>
        <end position="47"/>
    </location>
</feature>
<evidence type="ECO:0000256" key="1">
    <source>
        <dbReference type="SAM" id="MobiDB-lite"/>
    </source>
</evidence>
<reference evidence="2" key="2">
    <citation type="submission" date="2018-03" db="EMBL/GenBank/DDBJ databases">
        <title>The Triticum urartu genome reveals the dynamic nature of wheat genome evolution.</title>
        <authorList>
            <person name="Ling H."/>
            <person name="Ma B."/>
            <person name="Shi X."/>
            <person name="Liu H."/>
            <person name="Dong L."/>
            <person name="Sun H."/>
            <person name="Cao Y."/>
            <person name="Gao Q."/>
            <person name="Zheng S."/>
            <person name="Li Y."/>
            <person name="Yu Y."/>
            <person name="Du H."/>
            <person name="Qi M."/>
            <person name="Li Y."/>
            <person name="Yu H."/>
            <person name="Cui Y."/>
            <person name="Wang N."/>
            <person name="Chen C."/>
            <person name="Wu H."/>
            <person name="Zhao Y."/>
            <person name="Zhang J."/>
            <person name="Li Y."/>
            <person name="Zhou W."/>
            <person name="Zhang B."/>
            <person name="Hu W."/>
            <person name="Eijk M."/>
            <person name="Tang J."/>
            <person name="Witsenboer H."/>
            <person name="Zhao S."/>
            <person name="Li Z."/>
            <person name="Zhang A."/>
            <person name="Wang D."/>
            <person name="Liang C."/>
        </authorList>
    </citation>
    <scope>NUCLEOTIDE SEQUENCE [LARGE SCALE GENOMIC DNA]</scope>
    <source>
        <strain evidence="2">cv. G1812</strain>
    </source>
</reference>
<evidence type="ECO:0000313" key="3">
    <source>
        <dbReference type="Proteomes" id="UP000015106"/>
    </source>
</evidence>